<dbReference type="Gene3D" id="1.10.287.1060">
    <property type="entry name" value="ESAT-6-like"/>
    <property type="match status" value="1"/>
</dbReference>
<dbReference type="STRING" id="936435.F8Q674"/>
<evidence type="ECO:0000256" key="2">
    <source>
        <dbReference type="ARBA" id="ARBA00009215"/>
    </source>
</evidence>
<dbReference type="Proteomes" id="UP000008063">
    <property type="component" value="Unassembled WGS sequence"/>
</dbReference>
<dbReference type="PANTHER" id="PTHR24016">
    <property type="entry name" value="CONSERVED OLIGOMERIC GOLGI COMPLEX SUBUNIT 4"/>
    <property type="match status" value="1"/>
</dbReference>
<evidence type="ECO:0000256" key="4">
    <source>
        <dbReference type="ARBA" id="ARBA00022448"/>
    </source>
</evidence>
<evidence type="ECO:0000313" key="11">
    <source>
        <dbReference type="Proteomes" id="UP000008063"/>
    </source>
</evidence>
<name>F8Q674_SERL3</name>
<feature type="domain" description="COG4 transport protein middle alpha-helical bundle" evidence="9">
    <location>
        <begin position="166"/>
        <end position="486"/>
    </location>
</feature>
<dbReference type="InParanoid" id="F8Q674"/>
<gene>
    <name evidence="10" type="ORF">SERLA73DRAFT_170531</name>
</gene>
<comment type="similarity">
    <text evidence="2">Belongs to the COG4 family.</text>
</comment>
<dbReference type="EMBL" id="GL945484">
    <property type="protein sequence ID" value="EGN96112.1"/>
    <property type="molecule type" value="Genomic_DNA"/>
</dbReference>
<dbReference type="InterPro" id="IPR048684">
    <property type="entry name" value="COG4_C"/>
</dbReference>
<dbReference type="InterPro" id="IPR048680">
    <property type="entry name" value="COG4_N"/>
</dbReference>
<dbReference type="Gene3D" id="1.20.58.1970">
    <property type="match status" value="1"/>
</dbReference>
<dbReference type="FunCoup" id="F8Q674">
    <property type="interactions" value="529"/>
</dbReference>
<dbReference type="GO" id="GO:0000139">
    <property type="term" value="C:Golgi membrane"/>
    <property type="evidence" value="ECO:0007669"/>
    <property type="project" value="UniProtKB-SubCell"/>
</dbReference>
<protein>
    <recommendedName>
        <fullName evidence="3">Conserved oligomeric Golgi complex subunit 4</fullName>
    </recommendedName>
    <alternativeName>
        <fullName evidence="8">Component of oligomeric Golgi complex 4</fullName>
    </alternativeName>
</protein>
<dbReference type="OrthoDB" id="47059at2759"/>
<reference evidence="11" key="1">
    <citation type="journal article" date="2011" name="Science">
        <title>The plant cell wall-decomposing machinery underlies the functional diversity of forest fungi.</title>
        <authorList>
            <person name="Eastwood D.C."/>
            <person name="Floudas D."/>
            <person name="Binder M."/>
            <person name="Majcherczyk A."/>
            <person name="Schneider P."/>
            <person name="Aerts A."/>
            <person name="Asiegbu F.O."/>
            <person name="Baker S.E."/>
            <person name="Barry K."/>
            <person name="Bendiksby M."/>
            <person name="Blumentritt M."/>
            <person name="Coutinho P.M."/>
            <person name="Cullen D."/>
            <person name="de Vries R.P."/>
            <person name="Gathman A."/>
            <person name="Goodell B."/>
            <person name="Henrissat B."/>
            <person name="Ihrmark K."/>
            <person name="Kauserud H."/>
            <person name="Kohler A."/>
            <person name="LaButti K."/>
            <person name="Lapidus A."/>
            <person name="Lavin J.L."/>
            <person name="Lee Y.-H."/>
            <person name="Lindquist E."/>
            <person name="Lilly W."/>
            <person name="Lucas S."/>
            <person name="Morin E."/>
            <person name="Murat C."/>
            <person name="Oguiza J.A."/>
            <person name="Park J."/>
            <person name="Pisabarro A.G."/>
            <person name="Riley R."/>
            <person name="Rosling A."/>
            <person name="Salamov A."/>
            <person name="Schmidt O."/>
            <person name="Schmutz J."/>
            <person name="Skrede I."/>
            <person name="Stenlid J."/>
            <person name="Wiebenga A."/>
            <person name="Xie X."/>
            <person name="Kuees U."/>
            <person name="Hibbett D.S."/>
            <person name="Hoffmeister D."/>
            <person name="Hoegberg N."/>
            <person name="Martin F."/>
            <person name="Grigoriev I.V."/>
            <person name="Watkinson S.C."/>
        </authorList>
    </citation>
    <scope>NUCLEOTIDE SEQUENCE [LARGE SCALE GENOMIC DNA]</scope>
    <source>
        <strain evidence="11">strain S7.3</strain>
    </source>
</reference>
<organism evidence="11">
    <name type="scientific">Serpula lacrymans var. lacrymans (strain S7.3)</name>
    <name type="common">Dry rot fungus</name>
    <dbReference type="NCBI Taxonomy" id="936435"/>
    <lineage>
        <taxon>Eukaryota</taxon>
        <taxon>Fungi</taxon>
        <taxon>Dikarya</taxon>
        <taxon>Basidiomycota</taxon>
        <taxon>Agaricomycotina</taxon>
        <taxon>Agaricomycetes</taxon>
        <taxon>Agaricomycetidae</taxon>
        <taxon>Boletales</taxon>
        <taxon>Coniophorineae</taxon>
        <taxon>Serpulaceae</taxon>
        <taxon>Serpula</taxon>
    </lineage>
</organism>
<evidence type="ECO:0000256" key="1">
    <source>
        <dbReference type="ARBA" id="ARBA00004395"/>
    </source>
</evidence>
<dbReference type="InterPro" id="IPR048682">
    <property type="entry name" value="COG4"/>
</dbReference>
<dbReference type="Pfam" id="PF20663">
    <property type="entry name" value="COG4_N"/>
    <property type="match status" value="1"/>
</dbReference>
<dbReference type="SMART" id="SM00762">
    <property type="entry name" value="Cog4"/>
    <property type="match status" value="1"/>
</dbReference>
<evidence type="ECO:0000313" key="10">
    <source>
        <dbReference type="EMBL" id="EGN96112.1"/>
    </source>
</evidence>
<dbReference type="Pfam" id="PF08318">
    <property type="entry name" value="COG4_m"/>
    <property type="match status" value="1"/>
</dbReference>
<dbReference type="InterPro" id="IPR013167">
    <property type="entry name" value="COG4_M"/>
</dbReference>
<keyword evidence="5" id="KW-0653">Protein transport</keyword>
<dbReference type="OMA" id="RASECQQ"/>
<evidence type="ECO:0000259" key="9">
    <source>
        <dbReference type="SMART" id="SM00762"/>
    </source>
</evidence>
<evidence type="ECO:0000256" key="5">
    <source>
        <dbReference type="ARBA" id="ARBA00022927"/>
    </source>
</evidence>
<comment type="subcellular location">
    <subcellularLocation>
        <location evidence="1">Golgi apparatus membrane</location>
        <topology evidence="1">Peripheral membrane protein</topology>
    </subcellularLocation>
</comment>
<proteinExistence type="inferred from homology"/>
<dbReference type="eggNOG" id="KOG0412">
    <property type="taxonomic scope" value="Eukaryota"/>
</dbReference>
<evidence type="ECO:0000256" key="7">
    <source>
        <dbReference type="ARBA" id="ARBA00023136"/>
    </source>
</evidence>
<keyword evidence="7" id="KW-0472">Membrane</keyword>
<keyword evidence="6" id="KW-0333">Golgi apparatus</keyword>
<dbReference type="Pfam" id="PF20662">
    <property type="entry name" value="COG4_C"/>
    <property type="match status" value="1"/>
</dbReference>
<evidence type="ECO:0000256" key="8">
    <source>
        <dbReference type="ARBA" id="ARBA00031340"/>
    </source>
</evidence>
<keyword evidence="11" id="KW-1185">Reference proteome</keyword>
<dbReference type="GO" id="GO:0015031">
    <property type="term" value="P:protein transport"/>
    <property type="evidence" value="ECO:0007669"/>
    <property type="project" value="UniProtKB-KW"/>
</dbReference>
<dbReference type="AlphaFoldDB" id="F8Q674"/>
<accession>F8Q674</accession>
<dbReference type="PANTHER" id="PTHR24016:SF0">
    <property type="entry name" value="CONSERVED OLIGOMERIC GOLGI COMPLEX SUBUNIT 4"/>
    <property type="match status" value="1"/>
</dbReference>
<dbReference type="HOGENOM" id="CLU_014853_3_1_1"/>
<keyword evidence="4" id="KW-0813">Transport</keyword>
<evidence type="ECO:0000256" key="6">
    <source>
        <dbReference type="ARBA" id="ARBA00023034"/>
    </source>
</evidence>
<sequence length="739" mass="83299">MEFGRYMKPAKQFGALASDWQEIEGVAGRQGTLEKSVTRGPPEPIKSSLVRLRTLAPLLTEPYNEALHLSNNVRLTAETAQRLSGRMSLLDEEMRRVTEATERVGQVLELKSCLTQLQSCILSQDWESATRHYSRAMSLPSHVINGAFAESVIPTSEHPLPPAQALQTAREQLLKTFQRHFEQASQSRDATATSRFFKLFPVIDCQAEGLQAYSSFVVKLIRVQPMVFDQTTSSHYFVAALTALFESIAMIVDQHQSVVEKYYGPGRMLVVLKSLLGECDCVVEEFIQGWKSNRYIKQKLADVSRSPLSTLNTSSQKQAFHQVSVEDEVIDPREIDKASTEIAGMAGRWSLFRRFLIEQLTDNSAIDEDRDEISVKTQSQVTSDGTEVIQATASDGIFNDLLTSSYIPLEIWYTRFAIHRAHQLSSTGVPPFPAGTTTPDDTFYILKVVFLRLLSTGSLGTIKRTTELLKDIIDRDYISAIKMKLDDVSRKAGTTVNGIRGDKTDREFRHSYATLLNDIDVSSLHVDRLTRDLLQDPTTLNSFLVSEKDTLKSTISGLDALTPKLRSSLRAGVEQLFNQFVRPKLRTLIPDVYKDMSYVLDDDGYTEAHDQDTVKKRFIRLWEGLTDGYKELLTDNNYRMLFGLALDVVLPVWERYVMTLRYSELGAICFDRDLRSVVAYLSSQSIFGDVREKFTRLQQISILLNLDSDESVEGFYNGSGILWAMSIQDSKNVVGLKLA</sequence>
<evidence type="ECO:0000256" key="3">
    <source>
        <dbReference type="ARBA" id="ARBA00020975"/>
    </source>
</evidence>